<sequence>MLAQRHPDFIMINQNFLADQTFSLLTSLCQSMVLLVKAHHEYYSQIPLIPWMHENLHDNDESELSDDCEIDLSTAINKASSEIQKINEQLEENLENEEKFNDFNNEFKYFINNDLNFESLINQRKLHEAYCSKPLERRFKPVGSNLNSSNNISIQPNKARKRWKDNRKNLALTLAQLHMEELEKSRKKKMINKRKAHISTIQIPNIEDVNITREFPLVKGHYVFVRYGDKMCIGHVISVYFEAYGKHCYTDEPVEAINDISYISLHVYIPFILMLLVI</sequence>
<dbReference type="VEuPathDB" id="FungiDB:RhiirFUN_008252"/>
<evidence type="ECO:0000256" key="1">
    <source>
        <dbReference type="SAM" id="Coils"/>
    </source>
</evidence>
<comment type="caution">
    <text evidence="2">The sequence shown here is derived from an EMBL/GenBank/DDBJ whole genome shotgun (WGS) entry which is preliminary data.</text>
</comment>
<feature type="coiled-coil region" evidence="1">
    <location>
        <begin position="76"/>
        <end position="106"/>
    </location>
</feature>
<dbReference type="EMBL" id="AUPC02000354">
    <property type="protein sequence ID" value="POG61144.1"/>
    <property type="molecule type" value="Genomic_DNA"/>
</dbReference>
<evidence type="ECO:0000313" key="2">
    <source>
        <dbReference type="EMBL" id="POG61144.1"/>
    </source>
</evidence>
<proteinExistence type="predicted"/>
<evidence type="ECO:0000313" key="3">
    <source>
        <dbReference type="Proteomes" id="UP000018888"/>
    </source>
</evidence>
<keyword evidence="3" id="KW-1185">Reference proteome</keyword>
<name>A0A2P4P6Z0_RHIID</name>
<protein>
    <submittedName>
        <fullName evidence="2">Uncharacterized protein</fullName>
    </submittedName>
</protein>
<gene>
    <name evidence="2" type="ORF">GLOIN_2v1883784</name>
</gene>
<dbReference type="AlphaFoldDB" id="A0A2P4P6Z0"/>
<reference evidence="2 3" key="2">
    <citation type="journal article" date="2018" name="New Phytol.">
        <title>High intraspecific genome diversity in the model arbuscular mycorrhizal symbiont Rhizophagus irregularis.</title>
        <authorList>
            <person name="Chen E.C.H."/>
            <person name="Morin E."/>
            <person name="Beaudet D."/>
            <person name="Noel J."/>
            <person name="Yildirir G."/>
            <person name="Ndikumana S."/>
            <person name="Charron P."/>
            <person name="St-Onge C."/>
            <person name="Giorgi J."/>
            <person name="Kruger M."/>
            <person name="Marton T."/>
            <person name="Ropars J."/>
            <person name="Grigoriev I.V."/>
            <person name="Hainaut M."/>
            <person name="Henrissat B."/>
            <person name="Roux C."/>
            <person name="Martin F."/>
            <person name="Corradi N."/>
        </authorList>
    </citation>
    <scope>NUCLEOTIDE SEQUENCE [LARGE SCALE GENOMIC DNA]</scope>
    <source>
        <strain evidence="2 3">DAOM 197198</strain>
    </source>
</reference>
<dbReference type="Proteomes" id="UP000018888">
    <property type="component" value="Unassembled WGS sequence"/>
</dbReference>
<organism evidence="2 3">
    <name type="scientific">Rhizophagus irregularis (strain DAOM 181602 / DAOM 197198 / MUCL 43194)</name>
    <name type="common">Arbuscular mycorrhizal fungus</name>
    <name type="synonym">Glomus intraradices</name>
    <dbReference type="NCBI Taxonomy" id="747089"/>
    <lineage>
        <taxon>Eukaryota</taxon>
        <taxon>Fungi</taxon>
        <taxon>Fungi incertae sedis</taxon>
        <taxon>Mucoromycota</taxon>
        <taxon>Glomeromycotina</taxon>
        <taxon>Glomeromycetes</taxon>
        <taxon>Glomerales</taxon>
        <taxon>Glomeraceae</taxon>
        <taxon>Rhizophagus</taxon>
    </lineage>
</organism>
<accession>A0A2P4P6Z0</accession>
<dbReference type="VEuPathDB" id="FungiDB:RhiirFUN_009285"/>
<keyword evidence="1" id="KW-0175">Coiled coil</keyword>
<reference evidence="2 3" key="1">
    <citation type="journal article" date="2013" name="Proc. Natl. Acad. Sci. U.S.A.">
        <title>Genome of an arbuscular mycorrhizal fungus provides insight into the oldest plant symbiosis.</title>
        <authorList>
            <person name="Tisserant E."/>
            <person name="Malbreil M."/>
            <person name="Kuo A."/>
            <person name="Kohler A."/>
            <person name="Symeonidi A."/>
            <person name="Balestrini R."/>
            <person name="Charron P."/>
            <person name="Duensing N."/>
            <person name="Frei Dit Frey N."/>
            <person name="Gianinazzi-Pearson V."/>
            <person name="Gilbert L.B."/>
            <person name="Handa Y."/>
            <person name="Herr J.R."/>
            <person name="Hijri M."/>
            <person name="Koul R."/>
            <person name="Kawaguchi M."/>
            <person name="Krajinski F."/>
            <person name="Lammers P.J."/>
            <person name="Masclaux F.G."/>
            <person name="Murat C."/>
            <person name="Morin E."/>
            <person name="Ndikumana S."/>
            <person name="Pagni M."/>
            <person name="Petitpierre D."/>
            <person name="Requena N."/>
            <person name="Rosikiewicz P."/>
            <person name="Riley R."/>
            <person name="Saito K."/>
            <person name="San Clemente H."/>
            <person name="Shapiro H."/>
            <person name="van Tuinen D."/>
            <person name="Becard G."/>
            <person name="Bonfante P."/>
            <person name="Paszkowski U."/>
            <person name="Shachar-Hill Y.Y."/>
            <person name="Tuskan G.A."/>
            <person name="Young P.W."/>
            <person name="Sanders I.R."/>
            <person name="Henrissat B."/>
            <person name="Rensing S.A."/>
            <person name="Grigoriev I.V."/>
            <person name="Corradi N."/>
            <person name="Roux C."/>
            <person name="Martin F."/>
        </authorList>
    </citation>
    <scope>NUCLEOTIDE SEQUENCE [LARGE SCALE GENOMIC DNA]</scope>
    <source>
        <strain evidence="2 3">DAOM 197198</strain>
    </source>
</reference>